<evidence type="ECO:0000256" key="1">
    <source>
        <dbReference type="SAM" id="MobiDB-lite"/>
    </source>
</evidence>
<dbReference type="Proteomes" id="UP000324222">
    <property type="component" value="Unassembled WGS sequence"/>
</dbReference>
<sequence length="149" mass="16635">MSASCLFHAGGKYLWRALALPSPPCIRPHTATLDRPPATTHPPKNTPTATQPPSRPVPPTSRSPTAWRTLSILRRHKRRSHLRRKADVADQSADNLVETVTKEQEELHLPLGRGLRPPQAGPQRGGQMEGDYNLPRRTLQKPRDDLRTA</sequence>
<dbReference type="AlphaFoldDB" id="A0A5B7I9B5"/>
<gene>
    <name evidence="2" type="ORF">E2C01_075721</name>
</gene>
<proteinExistence type="predicted"/>
<evidence type="ECO:0000313" key="3">
    <source>
        <dbReference type="Proteomes" id="UP000324222"/>
    </source>
</evidence>
<keyword evidence="3" id="KW-1185">Reference proteome</keyword>
<dbReference type="EMBL" id="VSRR010055992">
    <property type="protein sequence ID" value="MPC81120.1"/>
    <property type="molecule type" value="Genomic_DNA"/>
</dbReference>
<accession>A0A5B7I9B5</accession>
<organism evidence="2 3">
    <name type="scientific">Portunus trituberculatus</name>
    <name type="common">Swimming crab</name>
    <name type="synonym">Neptunus trituberculatus</name>
    <dbReference type="NCBI Taxonomy" id="210409"/>
    <lineage>
        <taxon>Eukaryota</taxon>
        <taxon>Metazoa</taxon>
        <taxon>Ecdysozoa</taxon>
        <taxon>Arthropoda</taxon>
        <taxon>Crustacea</taxon>
        <taxon>Multicrustacea</taxon>
        <taxon>Malacostraca</taxon>
        <taxon>Eumalacostraca</taxon>
        <taxon>Eucarida</taxon>
        <taxon>Decapoda</taxon>
        <taxon>Pleocyemata</taxon>
        <taxon>Brachyura</taxon>
        <taxon>Eubrachyura</taxon>
        <taxon>Portunoidea</taxon>
        <taxon>Portunidae</taxon>
        <taxon>Portuninae</taxon>
        <taxon>Portunus</taxon>
    </lineage>
</organism>
<evidence type="ECO:0000313" key="2">
    <source>
        <dbReference type="EMBL" id="MPC81120.1"/>
    </source>
</evidence>
<protein>
    <submittedName>
        <fullName evidence="2">Uncharacterized protein</fullName>
    </submittedName>
</protein>
<name>A0A5B7I9B5_PORTR</name>
<feature type="compositionally biased region" description="Low complexity" evidence="1">
    <location>
        <begin position="109"/>
        <end position="122"/>
    </location>
</feature>
<reference evidence="2 3" key="1">
    <citation type="submission" date="2019-05" db="EMBL/GenBank/DDBJ databases">
        <title>Another draft genome of Portunus trituberculatus and its Hox gene families provides insights of decapod evolution.</title>
        <authorList>
            <person name="Jeong J.-H."/>
            <person name="Song I."/>
            <person name="Kim S."/>
            <person name="Choi T."/>
            <person name="Kim D."/>
            <person name="Ryu S."/>
            <person name="Kim W."/>
        </authorList>
    </citation>
    <scope>NUCLEOTIDE SEQUENCE [LARGE SCALE GENOMIC DNA]</scope>
    <source>
        <tissue evidence="2">Muscle</tissue>
    </source>
</reference>
<feature type="region of interest" description="Disordered" evidence="1">
    <location>
        <begin position="28"/>
        <end position="149"/>
    </location>
</feature>
<comment type="caution">
    <text evidence="2">The sequence shown here is derived from an EMBL/GenBank/DDBJ whole genome shotgun (WGS) entry which is preliminary data.</text>
</comment>
<feature type="compositionally biased region" description="Basic residues" evidence="1">
    <location>
        <begin position="73"/>
        <end position="84"/>
    </location>
</feature>